<evidence type="ECO:0000313" key="1">
    <source>
        <dbReference type="EMBL" id="KAH3886591.1"/>
    </source>
</evidence>
<accession>A0A9D4RZE2</accession>
<gene>
    <name evidence="1" type="ORF">DPMN_010602</name>
</gene>
<evidence type="ECO:0000313" key="2">
    <source>
        <dbReference type="Proteomes" id="UP000828390"/>
    </source>
</evidence>
<comment type="caution">
    <text evidence="1">The sequence shown here is derived from an EMBL/GenBank/DDBJ whole genome shotgun (WGS) entry which is preliminary data.</text>
</comment>
<organism evidence="1 2">
    <name type="scientific">Dreissena polymorpha</name>
    <name type="common">Zebra mussel</name>
    <name type="synonym">Mytilus polymorpha</name>
    <dbReference type="NCBI Taxonomy" id="45954"/>
    <lineage>
        <taxon>Eukaryota</taxon>
        <taxon>Metazoa</taxon>
        <taxon>Spiralia</taxon>
        <taxon>Lophotrochozoa</taxon>
        <taxon>Mollusca</taxon>
        <taxon>Bivalvia</taxon>
        <taxon>Autobranchia</taxon>
        <taxon>Heteroconchia</taxon>
        <taxon>Euheterodonta</taxon>
        <taxon>Imparidentia</taxon>
        <taxon>Neoheterodontei</taxon>
        <taxon>Myida</taxon>
        <taxon>Dreissenoidea</taxon>
        <taxon>Dreissenidae</taxon>
        <taxon>Dreissena</taxon>
    </lineage>
</organism>
<proteinExistence type="predicted"/>
<reference evidence="1" key="1">
    <citation type="journal article" date="2019" name="bioRxiv">
        <title>The Genome of the Zebra Mussel, Dreissena polymorpha: A Resource for Invasive Species Research.</title>
        <authorList>
            <person name="McCartney M.A."/>
            <person name="Auch B."/>
            <person name="Kono T."/>
            <person name="Mallez S."/>
            <person name="Zhang Y."/>
            <person name="Obille A."/>
            <person name="Becker A."/>
            <person name="Abrahante J.E."/>
            <person name="Garbe J."/>
            <person name="Badalamenti J.P."/>
            <person name="Herman A."/>
            <person name="Mangelson H."/>
            <person name="Liachko I."/>
            <person name="Sullivan S."/>
            <person name="Sone E.D."/>
            <person name="Koren S."/>
            <person name="Silverstein K.A.T."/>
            <person name="Beckman K.B."/>
            <person name="Gohl D.M."/>
        </authorList>
    </citation>
    <scope>NUCLEOTIDE SEQUENCE</scope>
    <source>
        <strain evidence="1">Duluth1</strain>
        <tissue evidence="1">Whole animal</tissue>
    </source>
</reference>
<protein>
    <submittedName>
        <fullName evidence="1">Uncharacterized protein</fullName>
    </submittedName>
</protein>
<sequence>MPCGMVGICYQNRIPVPMPRQLLFDGKSSWESFIHPFSEMVNACNWDEHERLFRLKNSCEEKQLNILFGSLQQKR</sequence>
<reference evidence="1" key="2">
    <citation type="submission" date="2020-11" db="EMBL/GenBank/DDBJ databases">
        <authorList>
            <person name="McCartney M.A."/>
            <person name="Auch B."/>
            <person name="Kono T."/>
            <person name="Mallez S."/>
            <person name="Becker A."/>
            <person name="Gohl D.M."/>
            <person name="Silverstein K.A.T."/>
            <person name="Koren S."/>
            <person name="Bechman K.B."/>
            <person name="Herman A."/>
            <person name="Abrahante J.E."/>
            <person name="Garbe J."/>
        </authorList>
    </citation>
    <scope>NUCLEOTIDE SEQUENCE</scope>
    <source>
        <strain evidence="1">Duluth1</strain>
        <tissue evidence="1">Whole animal</tissue>
    </source>
</reference>
<dbReference type="AlphaFoldDB" id="A0A9D4RZE2"/>
<name>A0A9D4RZE2_DREPO</name>
<dbReference type="Proteomes" id="UP000828390">
    <property type="component" value="Unassembled WGS sequence"/>
</dbReference>
<keyword evidence="2" id="KW-1185">Reference proteome</keyword>
<dbReference type="EMBL" id="JAIWYP010000001">
    <property type="protein sequence ID" value="KAH3886591.1"/>
    <property type="molecule type" value="Genomic_DNA"/>
</dbReference>